<dbReference type="Proteomes" id="UP001595764">
    <property type="component" value="Unassembled WGS sequence"/>
</dbReference>
<organism evidence="5 6">
    <name type="scientific">Amycolatopsis halotolerans</name>
    <dbReference type="NCBI Taxonomy" id="330083"/>
    <lineage>
        <taxon>Bacteria</taxon>
        <taxon>Bacillati</taxon>
        <taxon>Actinomycetota</taxon>
        <taxon>Actinomycetes</taxon>
        <taxon>Pseudonocardiales</taxon>
        <taxon>Pseudonocardiaceae</taxon>
        <taxon>Amycolatopsis</taxon>
    </lineage>
</organism>
<dbReference type="RefSeq" id="WP_377876319.1">
    <property type="nucleotide sequence ID" value="NZ_JBHMAY010000093.1"/>
</dbReference>
<sequence>MSRLAGIAELVRERGERMVRAADDVDEVVGACSSALRPHTLRVRERRLSARLDHLAAGSVSLNRLRYGAAVSISELAPEQDEFLLSLPVGGRARFAYGATSAVLRPGTASVVSPYRAFRLDLDGEFDQVVLRLDRPLVERTAALLAGVPGTIAVQFELRANAVSPGVLALAEAAIHLSGGGARPGHLEALLAETLLLGHPNTLSETLAAEAKPPSSARVRRAMDYLLAHLPESFSMAAVARHCGVSLRSLQLGFRRETGRTLSEWLREQRLDRARALLAAADPASTTVTATATACGFVHLGDFAAQFKRRFGESPSAVLRETDDGVSLRR</sequence>
<keyword evidence="1" id="KW-0805">Transcription regulation</keyword>
<dbReference type="PANTHER" id="PTHR46796">
    <property type="entry name" value="HTH-TYPE TRANSCRIPTIONAL ACTIVATOR RHAS-RELATED"/>
    <property type="match status" value="1"/>
</dbReference>
<reference evidence="6" key="1">
    <citation type="journal article" date="2019" name="Int. J. Syst. Evol. Microbiol.">
        <title>The Global Catalogue of Microorganisms (GCM) 10K type strain sequencing project: providing services to taxonomists for standard genome sequencing and annotation.</title>
        <authorList>
            <consortium name="The Broad Institute Genomics Platform"/>
            <consortium name="The Broad Institute Genome Sequencing Center for Infectious Disease"/>
            <person name="Wu L."/>
            <person name="Ma J."/>
        </authorList>
    </citation>
    <scope>NUCLEOTIDE SEQUENCE [LARGE SCALE GENOMIC DNA]</scope>
    <source>
        <strain evidence="6">CGMCC 4.7682</strain>
    </source>
</reference>
<accession>A0ABV7QQY0</accession>
<dbReference type="Pfam" id="PF14525">
    <property type="entry name" value="AraC_binding_2"/>
    <property type="match status" value="1"/>
</dbReference>
<evidence type="ECO:0000256" key="3">
    <source>
        <dbReference type="ARBA" id="ARBA00023163"/>
    </source>
</evidence>
<dbReference type="PROSITE" id="PS00041">
    <property type="entry name" value="HTH_ARAC_FAMILY_1"/>
    <property type="match status" value="1"/>
</dbReference>
<dbReference type="PROSITE" id="PS01124">
    <property type="entry name" value="HTH_ARAC_FAMILY_2"/>
    <property type="match status" value="1"/>
</dbReference>
<name>A0ABV7QQY0_9PSEU</name>
<feature type="domain" description="HTH araC/xylS-type" evidence="4">
    <location>
        <begin position="220"/>
        <end position="321"/>
    </location>
</feature>
<proteinExistence type="predicted"/>
<dbReference type="Gene3D" id="1.10.10.60">
    <property type="entry name" value="Homeodomain-like"/>
    <property type="match status" value="1"/>
</dbReference>
<dbReference type="SUPFAM" id="SSF46689">
    <property type="entry name" value="Homeodomain-like"/>
    <property type="match status" value="2"/>
</dbReference>
<evidence type="ECO:0000259" key="4">
    <source>
        <dbReference type="PROSITE" id="PS01124"/>
    </source>
</evidence>
<dbReference type="InterPro" id="IPR050204">
    <property type="entry name" value="AraC_XylS_family_regulators"/>
</dbReference>
<dbReference type="InterPro" id="IPR035418">
    <property type="entry name" value="AraC-bd_2"/>
</dbReference>
<evidence type="ECO:0000256" key="1">
    <source>
        <dbReference type="ARBA" id="ARBA00023015"/>
    </source>
</evidence>
<evidence type="ECO:0000256" key="2">
    <source>
        <dbReference type="ARBA" id="ARBA00023125"/>
    </source>
</evidence>
<protein>
    <submittedName>
        <fullName evidence="5">Helix-turn-helix domain-containing protein</fullName>
    </submittedName>
</protein>
<keyword evidence="2" id="KW-0238">DNA-binding</keyword>
<dbReference type="InterPro" id="IPR018060">
    <property type="entry name" value="HTH_AraC"/>
</dbReference>
<dbReference type="EMBL" id="JBHRWI010000053">
    <property type="protein sequence ID" value="MFC3515712.1"/>
    <property type="molecule type" value="Genomic_DNA"/>
</dbReference>
<keyword evidence="6" id="KW-1185">Reference proteome</keyword>
<dbReference type="InterPro" id="IPR009057">
    <property type="entry name" value="Homeodomain-like_sf"/>
</dbReference>
<evidence type="ECO:0000313" key="5">
    <source>
        <dbReference type="EMBL" id="MFC3515712.1"/>
    </source>
</evidence>
<comment type="caution">
    <text evidence="5">The sequence shown here is derived from an EMBL/GenBank/DDBJ whole genome shotgun (WGS) entry which is preliminary data.</text>
</comment>
<dbReference type="Pfam" id="PF12833">
    <property type="entry name" value="HTH_18"/>
    <property type="match status" value="1"/>
</dbReference>
<dbReference type="InterPro" id="IPR018062">
    <property type="entry name" value="HTH_AraC-typ_CS"/>
</dbReference>
<gene>
    <name evidence="5" type="ORF">ACFORO_36510</name>
</gene>
<dbReference type="PANTHER" id="PTHR46796:SF12">
    <property type="entry name" value="HTH-TYPE DNA-BINDING TRANSCRIPTIONAL ACTIVATOR EUTR"/>
    <property type="match status" value="1"/>
</dbReference>
<keyword evidence="3" id="KW-0804">Transcription</keyword>
<dbReference type="SMART" id="SM00342">
    <property type="entry name" value="HTH_ARAC"/>
    <property type="match status" value="1"/>
</dbReference>
<evidence type="ECO:0000313" key="6">
    <source>
        <dbReference type="Proteomes" id="UP001595764"/>
    </source>
</evidence>